<evidence type="ECO:0000313" key="1">
    <source>
        <dbReference type="EMBL" id="KFM61635.1"/>
    </source>
</evidence>
<organism evidence="1 2">
    <name type="scientific">Stegodyphus mimosarum</name>
    <name type="common">African social velvet spider</name>
    <dbReference type="NCBI Taxonomy" id="407821"/>
    <lineage>
        <taxon>Eukaryota</taxon>
        <taxon>Metazoa</taxon>
        <taxon>Ecdysozoa</taxon>
        <taxon>Arthropoda</taxon>
        <taxon>Chelicerata</taxon>
        <taxon>Arachnida</taxon>
        <taxon>Araneae</taxon>
        <taxon>Araneomorphae</taxon>
        <taxon>Entelegynae</taxon>
        <taxon>Eresoidea</taxon>
        <taxon>Eresidae</taxon>
        <taxon>Stegodyphus</taxon>
    </lineage>
</organism>
<feature type="non-terminal residue" evidence="1">
    <location>
        <position position="34"/>
    </location>
</feature>
<protein>
    <submittedName>
        <fullName evidence="1">Uncharacterized protein</fullName>
    </submittedName>
</protein>
<evidence type="ECO:0000313" key="2">
    <source>
        <dbReference type="Proteomes" id="UP000054359"/>
    </source>
</evidence>
<accession>A0A087T946</accession>
<keyword evidence="2" id="KW-1185">Reference proteome</keyword>
<reference evidence="1 2" key="1">
    <citation type="submission" date="2013-11" db="EMBL/GenBank/DDBJ databases">
        <title>Genome sequencing of Stegodyphus mimosarum.</title>
        <authorList>
            <person name="Bechsgaard J."/>
        </authorList>
    </citation>
    <scope>NUCLEOTIDE SEQUENCE [LARGE SCALE GENOMIC DNA]</scope>
</reference>
<gene>
    <name evidence="1" type="ORF">X975_04819</name>
</gene>
<dbReference type="EMBL" id="KK114062">
    <property type="protein sequence ID" value="KFM61635.1"/>
    <property type="molecule type" value="Genomic_DNA"/>
</dbReference>
<sequence length="34" mass="4369">MCMRLVREQSHMCDRWLVLHQRTQRKRWDDIKNV</sequence>
<proteinExistence type="predicted"/>
<name>A0A087T946_STEMI</name>
<dbReference type="AlphaFoldDB" id="A0A087T946"/>
<dbReference type="Proteomes" id="UP000054359">
    <property type="component" value="Unassembled WGS sequence"/>
</dbReference>